<protein>
    <submittedName>
        <fullName evidence="3">Uncharacterized protein</fullName>
    </submittedName>
</protein>
<dbReference type="Proteomes" id="UP000030746">
    <property type="component" value="Unassembled WGS sequence"/>
</dbReference>
<evidence type="ECO:0000256" key="1">
    <source>
        <dbReference type="SAM" id="MobiDB-lite"/>
    </source>
</evidence>
<dbReference type="AlphaFoldDB" id="V4AZJ1"/>
<accession>V4AZJ1</accession>
<feature type="chain" id="PRO_5004716470" evidence="2">
    <location>
        <begin position="22"/>
        <end position="197"/>
    </location>
</feature>
<proteinExistence type="predicted"/>
<evidence type="ECO:0000256" key="2">
    <source>
        <dbReference type="SAM" id="SignalP"/>
    </source>
</evidence>
<dbReference type="GeneID" id="20241885"/>
<feature type="compositionally biased region" description="Basic and acidic residues" evidence="1">
    <location>
        <begin position="134"/>
        <end position="143"/>
    </location>
</feature>
<dbReference type="EMBL" id="KB200109">
    <property type="protein sequence ID" value="ESP03148.1"/>
    <property type="molecule type" value="Genomic_DNA"/>
</dbReference>
<gene>
    <name evidence="3" type="ORF">LOTGIDRAFT_171755</name>
</gene>
<feature type="signal peptide" evidence="2">
    <location>
        <begin position="1"/>
        <end position="21"/>
    </location>
</feature>
<dbReference type="CTD" id="20241885"/>
<reference evidence="3 4" key="1">
    <citation type="journal article" date="2013" name="Nature">
        <title>Insights into bilaterian evolution from three spiralian genomes.</title>
        <authorList>
            <person name="Simakov O."/>
            <person name="Marletaz F."/>
            <person name="Cho S.J."/>
            <person name="Edsinger-Gonzales E."/>
            <person name="Havlak P."/>
            <person name="Hellsten U."/>
            <person name="Kuo D.H."/>
            <person name="Larsson T."/>
            <person name="Lv J."/>
            <person name="Arendt D."/>
            <person name="Savage R."/>
            <person name="Osoegawa K."/>
            <person name="de Jong P."/>
            <person name="Grimwood J."/>
            <person name="Chapman J.A."/>
            <person name="Shapiro H."/>
            <person name="Aerts A."/>
            <person name="Otillar R.P."/>
            <person name="Terry A.Y."/>
            <person name="Boore J.L."/>
            <person name="Grigoriev I.V."/>
            <person name="Lindberg D.R."/>
            <person name="Seaver E.C."/>
            <person name="Weisblat D.A."/>
            <person name="Putnam N.H."/>
            <person name="Rokhsar D.S."/>
        </authorList>
    </citation>
    <scope>NUCLEOTIDE SEQUENCE [LARGE SCALE GENOMIC DNA]</scope>
</reference>
<evidence type="ECO:0000313" key="4">
    <source>
        <dbReference type="Proteomes" id="UP000030746"/>
    </source>
</evidence>
<evidence type="ECO:0000313" key="3">
    <source>
        <dbReference type="EMBL" id="ESP03148.1"/>
    </source>
</evidence>
<keyword evidence="2" id="KW-0732">Signal</keyword>
<keyword evidence="4" id="KW-1185">Reference proteome</keyword>
<dbReference type="RefSeq" id="XP_009046198.1">
    <property type="nucleotide sequence ID" value="XM_009047950.1"/>
</dbReference>
<organism evidence="3 4">
    <name type="scientific">Lottia gigantea</name>
    <name type="common">Giant owl limpet</name>
    <dbReference type="NCBI Taxonomy" id="225164"/>
    <lineage>
        <taxon>Eukaryota</taxon>
        <taxon>Metazoa</taxon>
        <taxon>Spiralia</taxon>
        <taxon>Lophotrochozoa</taxon>
        <taxon>Mollusca</taxon>
        <taxon>Gastropoda</taxon>
        <taxon>Patellogastropoda</taxon>
        <taxon>Lottioidea</taxon>
        <taxon>Lottiidae</taxon>
        <taxon>Lottia</taxon>
    </lineage>
</organism>
<name>V4AZJ1_LOTGI</name>
<dbReference type="HOGENOM" id="CLU_1385595_0_0_1"/>
<feature type="region of interest" description="Disordered" evidence="1">
    <location>
        <begin position="107"/>
        <end position="143"/>
    </location>
</feature>
<sequence>MCSISKVLWYTILCLYHICYSLDISNVKLVQDKPSAIQDDKVHIGNDFISSRSIRRLKRQTYGHGHYDRRRNLDREYEQNRADYERKKVEYERRKREHERRLAEHNRRRLELEQRTRNSRGRNRELTDSSTQQRHAERSRVTEIKGSRIANQIKDIKKENRVESPGLRGQFEKKPVIVPGLNVFKMIKYLNLNVTVA</sequence>
<dbReference type="KEGG" id="lgi:LOTGIDRAFT_171755"/>
<feature type="compositionally biased region" description="Basic and acidic residues" evidence="1">
    <location>
        <begin position="107"/>
        <end position="127"/>
    </location>
</feature>